<evidence type="ECO:0008006" key="3">
    <source>
        <dbReference type="Google" id="ProtNLM"/>
    </source>
</evidence>
<organism evidence="1 2">
    <name type="scientific">Candidatus Gottesmanbacteria bacterium GW2011_GWA2_42_18</name>
    <dbReference type="NCBI Taxonomy" id="1618442"/>
    <lineage>
        <taxon>Bacteria</taxon>
        <taxon>Candidatus Gottesmaniibacteriota</taxon>
    </lineage>
</organism>
<dbReference type="Proteomes" id="UP000034320">
    <property type="component" value="Unassembled WGS sequence"/>
</dbReference>
<sequence>MGKTPAKLAHRIITISGRVASGATTLSRHLAHKLNWTLWNGGEIYRKYSKDADIPLERTDLSADDYHLKLDNYIKEKLKTEKNLIMESWLSGFNAQGIAGIFKIFVICSVDSVRVDRLVNRENITIDAAKEHLKRREEENFKKWQRLYKTANFWNRRFYDLVIDTYTNGPTQTLEIALRAISYYPPN</sequence>
<name>A0A0G1CDH5_9BACT</name>
<comment type="caution">
    <text evidence="1">The sequence shown here is derived from an EMBL/GenBank/DDBJ whole genome shotgun (WGS) entry which is preliminary data.</text>
</comment>
<reference evidence="1 2" key="1">
    <citation type="journal article" date="2015" name="Nature">
        <title>rRNA introns, odd ribosomes, and small enigmatic genomes across a large radiation of phyla.</title>
        <authorList>
            <person name="Brown C.T."/>
            <person name="Hug L.A."/>
            <person name="Thomas B.C."/>
            <person name="Sharon I."/>
            <person name="Castelle C.J."/>
            <person name="Singh A."/>
            <person name="Wilkins M.J."/>
            <person name="Williams K.H."/>
            <person name="Banfield J.F."/>
        </authorList>
    </citation>
    <scope>NUCLEOTIDE SEQUENCE [LARGE SCALE GENOMIC DNA]</scope>
</reference>
<dbReference type="EMBL" id="LCDD01000003">
    <property type="protein sequence ID" value="KKS47683.1"/>
    <property type="molecule type" value="Genomic_DNA"/>
</dbReference>
<accession>A0A0G1CDH5</accession>
<dbReference type="Pfam" id="PF13189">
    <property type="entry name" value="Cytidylate_kin2"/>
    <property type="match status" value="1"/>
</dbReference>
<dbReference type="AlphaFoldDB" id="A0A0G1CDH5"/>
<dbReference type="SUPFAM" id="SSF52540">
    <property type="entry name" value="P-loop containing nucleoside triphosphate hydrolases"/>
    <property type="match status" value="1"/>
</dbReference>
<proteinExistence type="predicted"/>
<dbReference type="InterPro" id="IPR027417">
    <property type="entry name" value="P-loop_NTPase"/>
</dbReference>
<evidence type="ECO:0000313" key="1">
    <source>
        <dbReference type="EMBL" id="KKS47683.1"/>
    </source>
</evidence>
<evidence type="ECO:0000313" key="2">
    <source>
        <dbReference type="Proteomes" id="UP000034320"/>
    </source>
</evidence>
<dbReference type="Gene3D" id="3.40.50.300">
    <property type="entry name" value="P-loop containing nucleotide triphosphate hydrolases"/>
    <property type="match status" value="1"/>
</dbReference>
<protein>
    <recommendedName>
        <fullName evidence="3">(d)CMP kinase</fullName>
    </recommendedName>
</protein>
<gene>
    <name evidence="1" type="ORF">UV09_C0003G0028</name>
</gene>